<evidence type="ECO:0000313" key="3">
    <source>
        <dbReference type="Proteomes" id="UP000310754"/>
    </source>
</evidence>
<organism evidence="2 3">
    <name type="scientific">Allorhizobium terrae</name>
    <dbReference type="NCBI Taxonomy" id="1848972"/>
    <lineage>
        <taxon>Bacteria</taxon>
        <taxon>Pseudomonadati</taxon>
        <taxon>Pseudomonadota</taxon>
        <taxon>Alphaproteobacteria</taxon>
        <taxon>Hyphomicrobiales</taxon>
        <taxon>Rhizobiaceae</taxon>
        <taxon>Rhizobium/Agrobacterium group</taxon>
        <taxon>Allorhizobium</taxon>
    </lineage>
</organism>
<protein>
    <submittedName>
        <fullName evidence="2">Cyclic nucleotide-binding domain-containing protein</fullName>
    </submittedName>
</protein>
<dbReference type="InterPro" id="IPR000595">
    <property type="entry name" value="cNMP-bd_dom"/>
</dbReference>
<feature type="domain" description="Cyclic nucleotide-binding" evidence="1">
    <location>
        <begin position="7"/>
        <end position="106"/>
    </location>
</feature>
<dbReference type="PANTHER" id="PTHR24567">
    <property type="entry name" value="CRP FAMILY TRANSCRIPTIONAL REGULATORY PROTEIN"/>
    <property type="match status" value="1"/>
</dbReference>
<dbReference type="GO" id="GO:0003700">
    <property type="term" value="F:DNA-binding transcription factor activity"/>
    <property type="evidence" value="ECO:0007669"/>
    <property type="project" value="TreeGrafter"/>
</dbReference>
<dbReference type="InterPro" id="IPR018490">
    <property type="entry name" value="cNMP-bd_dom_sf"/>
</dbReference>
<comment type="caution">
    <text evidence="2">The sequence shown here is derived from an EMBL/GenBank/DDBJ whole genome shotgun (WGS) entry which is preliminary data.</text>
</comment>
<dbReference type="Proteomes" id="UP000310754">
    <property type="component" value="Unassembled WGS sequence"/>
</dbReference>
<accession>A0A4S3ZVA8</accession>
<dbReference type="EMBL" id="SSOA01000005">
    <property type="protein sequence ID" value="THF49687.1"/>
    <property type="molecule type" value="Genomic_DNA"/>
</dbReference>
<gene>
    <name evidence="2" type="ORF">E6C51_12150</name>
</gene>
<dbReference type="PANTHER" id="PTHR24567:SF74">
    <property type="entry name" value="HTH-TYPE TRANSCRIPTIONAL REGULATOR ARCR"/>
    <property type="match status" value="1"/>
</dbReference>
<dbReference type="SMART" id="SM00100">
    <property type="entry name" value="cNMP"/>
    <property type="match status" value="1"/>
</dbReference>
<proteinExistence type="predicted"/>
<sequence length="181" mass="19733">MRKVLYILGQLDDEDIEWMARKGRRFTANARQILIHEGKSVDELFFVLSGEVAVMVAGVGEVARLGRGEVVGEMSLVDSAPPSATVEAMGGAMILAIHKHDLQQRLTENSGFCGRFYKALAIFLADRLRSTTQRMNSTRGLSGDAVMEDELDDGILDTISLAGARFEHLLARLSSHGEGLA</sequence>
<dbReference type="RefSeq" id="WP_146935644.1">
    <property type="nucleotide sequence ID" value="NZ_SSOA01000005.1"/>
</dbReference>
<dbReference type="CDD" id="cd00038">
    <property type="entry name" value="CAP_ED"/>
    <property type="match status" value="1"/>
</dbReference>
<dbReference type="Pfam" id="PF00027">
    <property type="entry name" value="cNMP_binding"/>
    <property type="match status" value="1"/>
</dbReference>
<dbReference type="InterPro" id="IPR014710">
    <property type="entry name" value="RmlC-like_jellyroll"/>
</dbReference>
<dbReference type="SUPFAM" id="SSF51206">
    <property type="entry name" value="cAMP-binding domain-like"/>
    <property type="match status" value="1"/>
</dbReference>
<dbReference type="AlphaFoldDB" id="A0A4S3ZVA8"/>
<reference evidence="2 3" key="1">
    <citation type="submission" date="2019-04" db="EMBL/GenBank/DDBJ databases">
        <title>Rhizobium terrae sp. nov., isolated from a paddy soil.</title>
        <authorList>
            <person name="Lin S.-Y."/>
            <person name="Hameed A."/>
            <person name="Huang H.-I."/>
            <person name="Young C.-C."/>
        </authorList>
    </citation>
    <scope>NUCLEOTIDE SEQUENCE [LARGE SCALE GENOMIC DNA]</scope>
    <source>
        <strain evidence="2 3">CC-HIH110</strain>
    </source>
</reference>
<name>A0A4S3ZVA8_9HYPH</name>
<evidence type="ECO:0000259" key="1">
    <source>
        <dbReference type="PROSITE" id="PS50042"/>
    </source>
</evidence>
<dbReference type="PROSITE" id="PS50042">
    <property type="entry name" value="CNMP_BINDING_3"/>
    <property type="match status" value="1"/>
</dbReference>
<evidence type="ECO:0000313" key="2">
    <source>
        <dbReference type="EMBL" id="THF49687.1"/>
    </source>
</evidence>
<dbReference type="Gene3D" id="2.60.120.10">
    <property type="entry name" value="Jelly Rolls"/>
    <property type="match status" value="1"/>
</dbReference>
<keyword evidence="3" id="KW-1185">Reference proteome</keyword>
<dbReference type="InterPro" id="IPR050397">
    <property type="entry name" value="Env_Response_Regulators"/>
</dbReference>
<dbReference type="GO" id="GO:0005829">
    <property type="term" value="C:cytosol"/>
    <property type="evidence" value="ECO:0007669"/>
    <property type="project" value="TreeGrafter"/>
</dbReference>